<dbReference type="PRINTS" id="PR01554">
    <property type="entry name" value="FIMREGULATRY"/>
</dbReference>
<sequence length="91" mass="10413">MSRRVYAGRKAIEPGSMEHEHILLLAELSRINSQRVISALDDHLAGGMSRKEACEKNEVAQGYFSIILRKVLETHEIVKSIIRYYNSDRNV</sequence>
<dbReference type="InterPro" id="IPR004356">
    <property type="entry name" value="Adhesin_operon_reg_prot"/>
</dbReference>
<reference evidence="3" key="2">
    <citation type="submission" date="2020-02" db="EMBL/GenBank/DDBJ databases">
        <authorList>
            <consortium name="NCBI Pathogen Detection Project"/>
        </authorList>
    </citation>
    <scope>NUCLEOTIDE SEQUENCE</scope>
    <source>
        <strain evidence="3">MA.JE_S09-001420</strain>
    </source>
</reference>
<dbReference type="Pfam" id="PF03333">
    <property type="entry name" value="PapB"/>
    <property type="match status" value="1"/>
</dbReference>
<reference evidence="3" key="1">
    <citation type="journal article" date="2018" name="Genome Biol.">
        <title>SKESA: strategic k-mer extension for scrupulous assemblies.</title>
        <authorList>
            <person name="Souvorov A."/>
            <person name="Agarwala R."/>
            <person name="Lipman D.J."/>
        </authorList>
    </citation>
    <scope>NUCLEOTIDE SEQUENCE</scope>
    <source>
        <strain evidence="3">MA.JE_S09-001420</strain>
    </source>
</reference>
<evidence type="ECO:0000313" key="3">
    <source>
        <dbReference type="EMBL" id="HAG4212921.1"/>
    </source>
</evidence>
<dbReference type="AlphaFoldDB" id="A0A763DRW5"/>
<dbReference type="GO" id="GO:0006355">
    <property type="term" value="P:regulation of DNA-templated transcription"/>
    <property type="evidence" value="ECO:0007669"/>
    <property type="project" value="InterPro"/>
</dbReference>
<dbReference type="InterPro" id="IPR053721">
    <property type="entry name" value="Fimbrial_Adhesin_Reg"/>
</dbReference>
<name>A0A763DRW5_SALER</name>
<keyword evidence="2" id="KW-0804">Transcription</keyword>
<dbReference type="EMBL" id="DAAYHK010000002">
    <property type="protein sequence ID" value="HAG4212921.1"/>
    <property type="molecule type" value="Genomic_DNA"/>
</dbReference>
<proteinExistence type="predicted"/>
<dbReference type="Gene3D" id="1.10.10.2690">
    <property type="match status" value="1"/>
</dbReference>
<evidence type="ECO:0000256" key="1">
    <source>
        <dbReference type="ARBA" id="ARBA00023015"/>
    </source>
</evidence>
<organism evidence="3">
    <name type="scientific">Salmonella enterica</name>
    <name type="common">Salmonella choleraesuis</name>
    <dbReference type="NCBI Taxonomy" id="28901"/>
    <lineage>
        <taxon>Bacteria</taxon>
        <taxon>Pseudomonadati</taxon>
        <taxon>Pseudomonadota</taxon>
        <taxon>Gammaproteobacteria</taxon>
        <taxon>Enterobacterales</taxon>
        <taxon>Enterobacteriaceae</taxon>
        <taxon>Salmonella</taxon>
    </lineage>
</organism>
<protein>
    <submittedName>
        <fullName evidence="3">Transcriptional regulator</fullName>
    </submittedName>
</protein>
<keyword evidence="1" id="KW-0805">Transcription regulation</keyword>
<comment type="caution">
    <text evidence="3">The sequence shown here is derived from an EMBL/GenBank/DDBJ whole genome shotgun (WGS) entry which is preliminary data.</text>
</comment>
<gene>
    <name evidence="3" type="ORF">G8415_001206</name>
</gene>
<evidence type="ECO:0000256" key="2">
    <source>
        <dbReference type="ARBA" id="ARBA00023163"/>
    </source>
</evidence>
<accession>A0A763DRW5</accession>